<feature type="region of interest" description="Disordered" evidence="20">
    <location>
        <begin position="1164"/>
        <end position="1209"/>
    </location>
</feature>
<feature type="disulfide bond" evidence="18">
    <location>
        <begin position="565"/>
        <end position="602"/>
    </location>
</feature>
<dbReference type="PROSITE" id="PS50900">
    <property type="entry name" value="PLAC"/>
    <property type="match status" value="1"/>
</dbReference>
<feature type="binding site" evidence="17">
    <location>
        <position position="344"/>
    </location>
    <ligand>
        <name>Ca(2+)</name>
        <dbReference type="ChEBI" id="CHEBI:29108"/>
        <label>1</label>
    </ligand>
</feature>
<dbReference type="FunFam" id="2.20.100.10:FF:000006">
    <property type="entry name" value="A disintegrin and metalloproteinase with thrombospondin motifs 1"/>
    <property type="match status" value="1"/>
</dbReference>
<feature type="compositionally biased region" description="Polar residues" evidence="20">
    <location>
        <begin position="1178"/>
        <end position="1188"/>
    </location>
</feature>
<feature type="region of interest" description="Disordered" evidence="20">
    <location>
        <begin position="1015"/>
        <end position="1045"/>
    </location>
</feature>
<dbReference type="Gene3D" id="2.20.100.10">
    <property type="entry name" value="Thrombospondin type-1 (TSP1) repeat"/>
    <property type="match status" value="6"/>
</dbReference>
<keyword evidence="8" id="KW-0677">Repeat</keyword>
<dbReference type="InterPro" id="IPR010294">
    <property type="entry name" value="ADAMTS_spacer1"/>
</dbReference>
<dbReference type="Pfam" id="PF19030">
    <property type="entry name" value="TSP1_ADAMTS"/>
    <property type="match status" value="7"/>
</dbReference>
<feature type="binding site" evidence="17">
    <location>
        <position position="465"/>
    </location>
    <ligand>
        <name>Ca(2+)</name>
        <dbReference type="ChEBI" id="CHEBI:29108"/>
        <label>2</label>
    </ligand>
</feature>
<dbReference type="Gene3D" id="3.40.1620.60">
    <property type="match status" value="1"/>
</dbReference>
<dbReference type="GO" id="GO:0031012">
    <property type="term" value="C:extracellular matrix"/>
    <property type="evidence" value="ECO:0007669"/>
    <property type="project" value="TreeGrafter"/>
</dbReference>
<keyword evidence="10 17" id="KW-0862">Zinc</keyword>
<keyword evidence="7 21" id="KW-0732">Signal</keyword>
<evidence type="ECO:0000256" key="2">
    <source>
        <dbReference type="ARBA" id="ARBA00022525"/>
    </source>
</evidence>
<feature type="binding site" evidence="17 19">
    <location>
        <position position="403"/>
    </location>
    <ligand>
        <name>Zn(2+)</name>
        <dbReference type="ChEBI" id="CHEBI:29105"/>
        <note>catalytic</note>
    </ligand>
</feature>
<feature type="region of interest" description="Disordered" evidence="20">
    <location>
        <begin position="203"/>
        <end position="235"/>
    </location>
</feature>
<dbReference type="GO" id="GO:0030198">
    <property type="term" value="P:extracellular matrix organization"/>
    <property type="evidence" value="ECO:0007669"/>
    <property type="project" value="InterPro"/>
</dbReference>
<feature type="binding site" evidence="17">
    <location>
        <position position="351"/>
    </location>
    <ligand>
        <name>Ca(2+)</name>
        <dbReference type="ChEBI" id="CHEBI:29108"/>
        <label>1</label>
    </ligand>
</feature>
<evidence type="ECO:0000256" key="15">
    <source>
        <dbReference type="ARBA" id="ARBA00062682"/>
    </source>
</evidence>
<protein>
    <submittedName>
        <fullName evidence="24">Uncharacterized protein</fullName>
    </submittedName>
</protein>
<dbReference type="PROSITE" id="PS50215">
    <property type="entry name" value="ADAM_MEPRO"/>
    <property type="match status" value="1"/>
</dbReference>
<dbReference type="InterPro" id="IPR001590">
    <property type="entry name" value="Peptidase_M12B"/>
</dbReference>
<evidence type="ECO:0000259" key="22">
    <source>
        <dbReference type="PROSITE" id="PS50215"/>
    </source>
</evidence>
<feature type="disulfide bond" evidence="18">
    <location>
        <begin position="531"/>
        <end position="542"/>
    </location>
</feature>
<evidence type="ECO:0000256" key="7">
    <source>
        <dbReference type="ARBA" id="ARBA00022729"/>
    </source>
</evidence>
<evidence type="ECO:0000256" key="19">
    <source>
        <dbReference type="PROSITE-ProRule" id="PRU00276"/>
    </source>
</evidence>
<evidence type="ECO:0000256" key="1">
    <source>
        <dbReference type="ARBA" id="ARBA00004498"/>
    </source>
</evidence>
<reference evidence="24" key="3">
    <citation type="submission" date="2025-09" db="UniProtKB">
        <authorList>
            <consortium name="Ensembl"/>
        </authorList>
    </citation>
    <scope>IDENTIFICATION</scope>
</reference>
<feature type="disulfide bond" evidence="18">
    <location>
        <begin position="489"/>
        <end position="512"/>
    </location>
</feature>
<dbReference type="InterPro" id="IPR050439">
    <property type="entry name" value="ADAMTS_ADAMTS-like"/>
</dbReference>
<keyword evidence="9" id="KW-0378">Hydrolase</keyword>
<comment type="cofactor">
    <cofactor evidence="17">
        <name>Zn(2+)</name>
        <dbReference type="ChEBI" id="CHEBI:29105"/>
    </cofactor>
    <text evidence="17">Binds 1 zinc ion per subunit.</text>
</comment>
<dbReference type="PROSITE" id="PS50092">
    <property type="entry name" value="TSP1"/>
    <property type="match status" value="6"/>
</dbReference>
<keyword evidence="2" id="KW-0964">Secreted</keyword>
<feature type="binding site" description="in inhibited form" evidence="17">
    <location>
        <position position="217"/>
    </location>
    <ligand>
        <name>Zn(2+)</name>
        <dbReference type="ChEBI" id="CHEBI:29105"/>
        <note>catalytic</note>
    </ligand>
</feature>
<feature type="disulfide bond" evidence="18">
    <location>
        <begin position="500"/>
        <end position="518"/>
    </location>
</feature>
<keyword evidence="12" id="KW-0865">Zymogen</keyword>
<dbReference type="Pfam" id="PF17771">
    <property type="entry name" value="ADAMTS_CR_2"/>
    <property type="match status" value="1"/>
</dbReference>
<dbReference type="PANTHER" id="PTHR13723:SF189">
    <property type="entry name" value="A DISINTEGRIN AND METALLOPROTEINASE WITH THROMBOSPONDIN MOTIFS 12"/>
    <property type="match status" value="1"/>
</dbReference>
<dbReference type="FunFam" id="3.40.390.10:FF:000001">
    <property type="entry name" value="A disintegrin and metalloproteinase with thrombospondin motifs 1"/>
    <property type="match status" value="1"/>
</dbReference>
<feature type="binding site" evidence="17">
    <location>
        <position position="260"/>
    </location>
    <ligand>
        <name>Ca(2+)</name>
        <dbReference type="ChEBI" id="CHEBI:29108"/>
        <label>2</label>
    </ligand>
</feature>
<keyword evidence="17" id="KW-0106">Calcium</keyword>
<feature type="region of interest" description="Disordered" evidence="20">
    <location>
        <begin position="1080"/>
        <end position="1133"/>
    </location>
</feature>
<evidence type="ECO:0000256" key="5">
    <source>
        <dbReference type="ARBA" id="ARBA00022685"/>
    </source>
</evidence>
<evidence type="ECO:0000256" key="6">
    <source>
        <dbReference type="ARBA" id="ARBA00022723"/>
    </source>
</evidence>
<evidence type="ECO:0000256" key="14">
    <source>
        <dbReference type="ARBA" id="ARBA00023180"/>
    </source>
</evidence>
<feature type="binding site" evidence="17">
    <location>
        <position position="344"/>
    </location>
    <ligand>
        <name>Ca(2+)</name>
        <dbReference type="ChEBI" id="CHEBI:29108"/>
        <label>2</label>
    </ligand>
</feature>
<dbReference type="PANTHER" id="PTHR13723">
    <property type="entry name" value="ADAMTS A DISINTEGRIN AND METALLOPROTEASE WITH THROMBOSPONDIN MOTIFS PROTEASE"/>
    <property type="match status" value="1"/>
</dbReference>
<feature type="disulfide bond" evidence="18">
    <location>
        <begin position="333"/>
        <end position="387"/>
    </location>
</feature>
<feature type="compositionally biased region" description="Basic and acidic residues" evidence="20">
    <location>
        <begin position="209"/>
        <end position="235"/>
    </location>
</feature>
<feature type="disulfide bond" evidence="18">
    <location>
        <begin position="569"/>
        <end position="607"/>
    </location>
</feature>
<dbReference type="Pfam" id="PF19236">
    <property type="entry name" value="ADAMTS_CR_3"/>
    <property type="match status" value="1"/>
</dbReference>
<dbReference type="GO" id="GO:0004222">
    <property type="term" value="F:metalloendopeptidase activity"/>
    <property type="evidence" value="ECO:0007669"/>
    <property type="project" value="InterPro"/>
</dbReference>
<evidence type="ECO:0000256" key="12">
    <source>
        <dbReference type="ARBA" id="ARBA00023145"/>
    </source>
</evidence>
<dbReference type="Proteomes" id="UP000694580">
    <property type="component" value="Chromosome 11"/>
</dbReference>
<feature type="active site" evidence="16 19">
    <location>
        <position position="404"/>
    </location>
</feature>
<evidence type="ECO:0000259" key="23">
    <source>
        <dbReference type="PROSITE" id="PS50900"/>
    </source>
</evidence>
<evidence type="ECO:0000256" key="13">
    <source>
        <dbReference type="ARBA" id="ARBA00023157"/>
    </source>
</evidence>
<feature type="domain" description="PLAC" evidence="23">
    <location>
        <begin position="1451"/>
        <end position="1489"/>
    </location>
</feature>
<keyword evidence="13 18" id="KW-1015">Disulfide bond</keyword>
<feature type="disulfide bond" evidence="18">
    <location>
        <begin position="381"/>
        <end position="462"/>
    </location>
</feature>
<sequence length="1489" mass="165133">MNMQCAPASPALFWVRWLFFLAPGHVVSSDPDRLRFPDPQQDHFLKSHQDVSVVLPEKVDGVGQFVSYSVTHHVHSGRGKRDLRAPDTRVYYKLKYNGRDLFFNLTANSHLVSGEHVVERRGGEVDHTEPHRLGGHACHLIGTASDSGVEGTAAVSTCDGLKGFFTLPEGSFLIEPVKGHSVSGEGSHQPHVIYRSAAWSVHRPQRSSETAERKAPCGVTDEPHSASEAEQERESWKREENFDLLHKISKRSISKERWVETLVVADSKLIEYHGSKNVESYIFTIMNMVAGIFHDASIGNAIHIILVRLILLQNEEKDLKIVHHADTTLSSFCAWQKNVNPQSDTHPAHHDVAVLMTRKDICAGKNQPCETLGLSHLSGMCQPHRSCNINEDSGLPVAFTIAHELGHSFGIQHDGQGNDCELDGKHPFVMSRRLIYDSSPLTWSPCSKEYITRFLDHGWGFCLDDRPSKKDLTTPLAAPGVKYTIHHQCQLQYGPNATFCKEVENVCQILWCSVNGSCRSKLDSPIDGTRCGPNKWCISGECVAVGKLPETVNGGWGRWSAWSHCSRTCGSGVQSADRECNQPKPEFGGKYCTGERKRYKICNTKACTKTQPTFREMQCSEFDTVPYQNELYAWIPVSSPARPCELHCRPVDEHFAERLLEAVTDGTPCYMNNDSRSICVNGVCKEVGCDFGIDSNAEEDRCGVCLGDGSSCHTVRTSYDETMGDGYVDMVLIPEGARDIFIQENVEAGNFLAVRRPNSDDYFLNGNYIIQWNGEYDVGGAKFYYERSNNLENLTSAGPTKEPVMIQLLFQERNPGITFEYTVKTPRQRGNEVLEPEYTWKHGAWTDCSTTCGMGQQYQPVRCFEVDVGVVDESLCDPDSRPEDRHRECKLIDCPARWWVGGWQPCTATCGPSGLKKRTVLCVRTVDGEERVLHPGDCKHLLKPKPGVPCNRDVPCGSDWAVSEWGECPVTCGGGVRSREVTCIAEPKEKCDRTTQPRTKSLCGLLSCPHSYRRGGLPSQPTYRRLYPKSTQQPTVPHPSPSMPPETLTTVVTTTPIILSTASDLLHTDDYDLMLVRSDSPASIPAGRNAKDDQTAGDEGEGSTPDSGSEYPPEHEYVVEDSPEPETSTLTTVVPVRTGPLFRTTVAPELSDKGLHIRTVSTKWIPSTPKPHSGSGGVHTSQAPYQTGKSKKTQLVPRSPQPKKHKLRAGRPLSTTGLYSNFSSRVPVSTDAFWVVGNWSKCSTSCGVGAEWRPVVCSSLQEEVCVGMKKPEPARRCNIQPCTGWHIGDWSKCPEGCSEAARHRDVQCIDTQSKRPLRPFLCQDLAFKPPNVQPCSSLPCLQWRTSPWGKCSKSCGEGQRERLVSCPEHQHCDLAQRPSSTESCNEMPCTQWATEEWGECSKTCGSGLQNRVVVCVDEASGAIEEAVMCEKDKRPDSFQKCNPQECKTNLGSAGCRKDSMSSRFCEKLKLLGRCVLRSVRKQCCVTCVA</sequence>
<comment type="subcellular location">
    <subcellularLocation>
        <location evidence="1">Secreted</location>
        <location evidence="1">Extracellular space</location>
        <location evidence="1">Extracellular matrix</location>
    </subcellularLocation>
</comment>
<feature type="signal peptide" evidence="21">
    <location>
        <begin position="1"/>
        <end position="29"/>
    </location>
</feature>
<gene>
    <name evidence="24" type="primary">ADAMTS12</name>
</gene>
<dbReference type="InterPro" id="IPR041645">
    <property type="entry name" value="ADAMTS_CR_2"/>
</dbReference>
<dbReference type="Pfam" id="PF01421">
    <property type="entry name" value="Reprolysin"/>
    <property type="match status" value="1"/>
</dbReference>
<dbReference type="PRINTS" id="PR01857">
    <property type="entry name" value="ADAMTSFAMILY"/>
</dbReference>
<keyword evidence="6 17" id="KW-0479">Metal-binding</keyword>
<feature type="disulfide bond" evidence="18">
    <location>
        <begin position="420"/>
        <end position="446"/>
    </location>
</feature>
<feature type="disulfide bond" evidence="18">
    <location>
        <begin position="362"/>
        <end position="369"/>
    </location>
</feature>
<name>A0AAY4DB68_9TELE</name>
<dbReference type="SUPFAM" id="SSF82895">
    <property type="entry name" value="TSP-1 type 1 repeat"/>
    <property type="match status" value="8"/>
</dbReference>
<evidence type="ECO:0000313" key="25">
    <source>
        <dbReference type="Proteomes" id="UP000694580"/>
    </source>
</evidence>
<evidence type="ECO:0000256" key="21">
    <source>
        <dbReference type="SAM" id="SignalP"/>
    </source>
</evidence>
<keyword evidence="5" id="KW-0165">Cleavage on pair of basic residues</keyword>
<dbReference type="FunFam" id="2.20.100.10:FF:000005">
    <property type="entry name" value="ADAM metallopeptidase with thrombospondin type 1 motif 9"/>
    <property type="match status" value="2"/>
</dbReference>
<comment type="caution">
    <text evidence="19">Lacks conserved residue(s) required for the propagation of feature annotation.</text>
</comment>
<evidence type="ECO:0000256" key="10">
    <source>
        <dbReference type="ARBA" id="ARBA00022833"/>
    </source>
</evidence>
<feature type="domain" description="Peptidase M12B" evidence="22">
    <location>
        <begin position="257"/>
        <end position="467"/>
    </location>
</feature>
<feature type="binding site" evidence="17">
    <location>
        <position position="465"/>
    </location>
    <ligand>
        <name>Ca(2+)</name>
        <dbReference type="ChEBI" id="CHEBI:29108"/>
        <label>1</label>
    </ligand>
</feature>
<evidence type="ECO:0000256" key="11">
    <source>
        <dbReference type="ARBA" id="ARBA00023049"/>
    </source>
</evidence>
<feature type="binding site" evidence="17 19">
    <location>
        <position position="413"/>
    </location>
    <ligand>
        <name>Zn(2+)</name>
        <dbReference type="ChEBI" id="CHEBI:29105"/>
        <note>catalytic</note>
    </ligand>
</feature>
<feature type="binding site" evidence="17">
    <location>
        <position position="260"/>
    </location>
    <ligand>
        <name>Ca(2+)</name>
        <dbReference type="ChEBI" id="CHEBI:29108"/>
        <label>1</label>
    </ligand>
</feature>
<dbReference type="GeneTree" id="ENSGT00940000155855"/>
<evidence type="ECO:0000256" key="16">
    <source>
        <dbReference type="PIRSR" id="PIRSR613273-1"/>
    </source>
</evidence>
<keyword evidence="25" id="KW-1185">Reference proteome</keyword>
<dbReference type="FunFam" id="2.60.120.830:FF:000001">
    <property type="entry name" value="A disintegrin and metalloproteinase with thrombospondin motifs 1"/>
    <property type="match status" value="1"/>
</dbReference>
<dbReference type="InterPro" id="IPR024079">
    <property type="entry name" value="MetalloPept_cat_dom_sf"/>
</dbReference>
<keyword evidence="3" id="KW-0272">Extracellular matrix</keyword>
<dbReference type="Gene3D" id="3.40.390.10">
    <property type="entry name" value="Collagenase (Catalytic Domain)"/>
    <property type="match status" value="1"/>
</dbReference>
<dbReference type="InterPro" id="IPR045371">
    <property type="entry name" value="ADAMTS_CR_3"/>
</dbReference>
<reference evidence="24 25" key="1">
    <citation type="submission" date="2020-06" db="EMBL/GenBank/DDBJ databases">
        <authorList>
            <consortium name="Wellcome Sanger Institute Data Sharing"/>
        </authorList>
    </citation>
    <scope>NUCLEOTIDE SEQUENCE [LARGE SCALE GENOMIC DNA]</scope>
</reference>
<dbReference type="Pfam" id="PF00090">
    <property type="entry name" value="TSP_1"/>
    <property type="match status" value="1"/>
</dbReference>
<evidence type="ECO:0000256" key="9">
    <source>
        <dbReference type="ARBA" id="ARBA00022801"/>
    </source>
</evidence>
<dbReference type="SMART" id="SM00209">
    <property type="entry name" value="TSP1"/>
    <property type="match status" value="8"/>
</dbReference>
<dbReference type="InterPro" id="IPR000884">
    <property type="entry name" value="TSP1_rpt"/>
</dbReference>
<evidence type="ECO:0000256" key="3">
    <source>
        <dbReference type="ARBA" id="ARBA00022530"/>
    </source>
</evidence>
<dbReference type="GO" id="GO:0006508">
    <property type="term" value="P:proteolysis"/>
    <property type="evidence" value="ECO:0007669"/>
    <property type="project" value="UniProtKB-KW"/>
</dbReference>
<evidence type="ECO:0000256" key="17">
    <source>
        <dbReference type="PIRSR" id="PIRSR613273-2"/>
    </source>
</evidence>
<evidence type="ECO:0000256" key="20">
    <source>
        <dbReference type="SAM" id="MobiDB-lite"/>
    </source>
</evidence>
<evidence type="ECO:0000256" key="4">
    <source>
        <dbReference type="ARBA" id="ARBA00022670"/>
    </source>
</evidence>
<proteinExistence type="predicted"/>
<feature type="disulfide bond" evidence="18">
    <location>
        <begin position="507"/>
        <end position="537"/>
    </location>
</feature>
<dbReference type="InterPro" id="IPR010909">
    <property type="entry name" value="PLAC"/>
</dbReference>
<dbReference type="CDD" id="cd04273">
    <property type="entry name" value="ZnMc_ADAMTS_like"/>
    <property type="match status" value="1"/>
</dbReference>
<dbReference type="Gene3D" id="2.60.120.830">
    <property type="match status" value="1"/>
</dbReference>
<dbReference type="FunFam" id="3.40.1620.60:FF:000004">
    <property type="entry name" value="A disintegrin and metalloproteinase with thrombospondin motifs 12"/>
    <property type="match status" value="1"/>
</dbReference>
<feature type="binding site" evidence="17">
    <location>
        <position position="462"/>
    </location>
    <ligand>
        <name>Ca(2+)</name>
        <dbReference type="ChEBI" id="CHEBI:29108"/>
        <label>1</label>
    </ligand>
</feature>
<keyword evidence="11" id="KW-0482">Metalloprotease</keyword>
<organism evidence="24 25">
    <name type="scientific">Denticeps clupeoides</name>
    <name type="common">denticle herring</name>
    <dbReference type="NCBI Taxonomy" id="299321"/>
    <lineage>
        <taxon>Eukaryota</taxon>
        <taxon>Metazoa</taxon>
        <taxon>Chordata</taxon>
        <taxon>Craniata</taxon>
        <taxon>Vertebrata</taxon>
        <taxon>Euteleostomi</taxon>
        <taxon>Actinopterygii</taxon>
        <taxon>Neopterygii</taxon>
        <taxon>Teleostei</taxon>
        <taxon>Clupei</taxon>
        <taxon>Clupeiformes</taxon>
        <taxon>Denticipitoidei</taxon>
        <taxon>Denticipitidae</taxon>
        <taxon>Denticeps</taxon>
    </lineage>
</organism>
<dbReference type="InterPro" id="IPR036383">
    <property type="entry name" value="TSP1_rpt_sf"/>
</dbReference>
<feature type="chain" id="PRO_5044186022" evidence="21">
    <location>
        <begin position="30"/>
        <end position="1489"/>
    </location>
</feature>
<keyword evidence="14" id="KW-0325">Glycoprotein</keyword>
<dbReference type="SMART" id="SM00608">
    <property type="entry name" value="ACR"/>
    <property type="match status" value="1"/>
</dbReference>
<dbReference type="InterPro" id="IPR006586">
    <property type="entry name" value="ADAM_Cys-rich"/>
</dbReference>
<feature type="disulfide bond" evidence="18">
    <location>
        <begin position="580"/>
        <end position="592"/>
    </location>
</feature>
<dbReference type="Pfam" id="PF01562">
    <property type="entry name" value="Pep_M12B_propep"/>
    <property type="match status" value="1"/>
</dbReference>
<keyword evidence="4" id="KW-0645">Protease</keyword>
<evidence type="ECO:0000256" key="8">
    <source>
        <dbReference type="ARBA" id="ARBA00022737"/>
    </source>
</evidence>
<comment type="subunit">
    <text evidence="15">Interacts with COMP.</text>
</comment>
<dbReference type="Ensembl" id="ENSDCDT00010052709.1">
    <property type="protein sequence ID" value="ENSDCDP00010042668.1"/>
    <property type="gene ID" value="ENSDCDG00010026361.1"/>
</dbReference>
<evidence type="ECO:0000313" key="24">
    <source>
        <dbReference type="Ensembl" id="ENSDCDP00010042668.1"/>
    </source>
</evidence>
<accession>A0AAY4DB68</accession>
<dbReference type="InterPro" id="IPR002870">
    <property type="entry name" value="Peptidase_M12B_N"/>
</dbReference>
<evidence type="ECO:0000256" key="18">
    <source>
        <dbReference type="PIRSR" id="PIRSR613273-3"/>
    </source>
</evidence>
<dbReference type="SUPFAM" id="SSF55486">
    <property type="entry name" value="Metalloproteases ('zincins'), catalytic domain"/>
    <property type="match status" value="1"/>
</dbReference>
<dbReference type="GO" id="GO:0046872">
    <property type="term" value="F:metal ion binding"/>
    <property type="evidence" value="ECO:0007669"/>
    <property type="project" value="UniProtKB-KW"/>
</dbReference>
<dbReference type="Pfam" id="PF05986">
    <property type="entry name" value="ADAMTS_spacer1"/>
    <property type="match status" value="1"/>
</dbReference>
<reference evidence="24" key="2">
    <citation type="submission" date="2025-08" db="UniProtKB">
        <authorList>
            <consortium name="Ensembl"/>
        </authorList>
    </citation>
    <scope>IDENTIFICATION</scope>
</reference>
<dbReference type="InterPro" id="IPR013273">
    <property type="entry name" value="ADAMTS/ADAMTS-like"/>
</dbReference>
<feature type="binding site" evidence="17 19">
    <location>
        <position position="407"/>
    </location>
    <ligand>
        <name>Zn(2+)</name>
        <dbReference type="ChEBI" id="CHEBI:29105"/>
        <note>catalytic</note>
    </ligand>
</feature>